<sequence>MNRGGVLLLYIALPQLSLLATFLAEAYEEKDADEEGADHEDEPYTEGTGCCRQYLELVKLQPMCFASLFGTHSEGVNVPHYMKIQVVQQSMLPKKD</sequence>
<dbReference type="EMBL" id="BLLF01003247">
    <property type="protein sequence ID" value="GFH26804.1"/>
    <property type="molecule type" value="Genomic_DNA"/>
</dbReference>
<keyword evidence="1" id="KW-0732">Signal</keyword>
<name>A0A6A0A3J2_HAELA</name>
<feature type="signal peptide" evidence="1">
    <location>
        <begin position="1"/>
        <end position="26"/>
    </location>
</feature>
<proteinExistence type="predicted"/>
<gene>
    <name evidence="2" type="ORF">HaLaN_25017</name>
</gene>
<reference evidence="2 3" key="1">
    <citation type="submission" date="2020-02" db="EMBL/GenBank/DDBJ databases">
        <title>Draft genome sequence of Haematococcus lacustris strain NIES-144.</title>
        <authorList>
            <person name="Morimoto D."/>
            <person name="Nakagawa S."/>
            <person name="Yoshida T."/>
            <person name="Sawayama S."/>
        </authorList>
    </citation>
    <scope>NUCLEOTIDE SEQUENCE [LARGE SCALE GENOMIC DNA]</scope>
    <source>
        <strain evidence="2 3">NIES-144</strain>
    </source>
</reference>
<dbReference type="Proteomes" id="UP000485058">
    <property type="component" value="Unassembled WGS sequence"/>
</dbReference>
<feature type="chain" id="PRO_5025554997" evidence="1">
    <location>
        <begin position="27"/>
        <end position="96"/>
    </location>
</feature>
<accession>A0A6A0A3J2</accession>
<keyword evidence="3" id="KW-1185">Reference proteome</keyword>
<dbReference type="AlphaFoldDB" id="A0A6A0A3J2"/>
<comment type="caution">
    <text evidence="2">The sequence shown here is derived from an EMBL/GenBank/DDBJ whole genome shotgun (WGS) entry which is preliminary data.</text>
</comment>
<evidence type="ECO:0000313" key="3">
    <source>
        <dbReference type="Proteomes" id="UP000485058"/>
    </source>
</evidence>
<protein>
    <submittedName>
        <fullName evidence="2">Uncharacterized protein</fullName>
    </submittedName>
</protein>
<evidence type="ECO:0000256" key="1">
    <source>
        <dbReference type="SAM" id="SignalP"/>
    </source>
</evidence>
<evidence type="ECO:0000313" key="2">
    <source>
        <dbReference type="EMBL" id="GFH26804.1"/>
    </source>
</evidence>
<organism evidence="2 3">
    <name type="scientific">Haematococcus lacustris</name>
    <name type="common">Green alga</name>
    <name type="synonym">Haematococcus pluvialis</name>
    <dbReference type="NCBI Taxonomy" id="44745"/>
    <lineage>
        <taxon>Eukaryota</taxon>
        <taxon>Viridiplantae</taxon>
        <taxon>Chlorophyta</taxon>
        <taxon>core chlorophytes</taxon>
        <taxon>Chlorophyceae</taxon>
        <taxon>CS clade</taxon>
        <taxon>Chlamydomonadales</taxon>
        <taxon>Haematococcaceae</taxon>
        <taxon>Haematococcus</taxon>
    </lineage>
</organism>